<evidence type="ECO:0000313" key="2">
    <source>
        <dbReference type="Proteomes" id="UP000319557"/>
    </source>
</evidence>
<reference evidence="1 2" key="1">
    <citation type="submission" date="2019-02" db="EMBL/GenBank/DDBJ databases">
        <title>Deep-cultivation of Planctomycetes and their phenomic and genomic characterization uncovers novel biology.</title>
        <authorList>
            <person name="Wiegand S."/>
            <person name="Jogler M."/>
            <person name="Boedeker C."/>
            <person name="Pinto D."/>
            <person name="Vollmers J."/>
            <person name="Rivas-Marin E."/>
            <person name="Kohn T."/>
            <person name="Peeters S.H."/>
            <person name="Heuer A."/>
            <person name="Rast P."/>
            <person name="Oberbeckmann S."/>
            <person name="Bunk B."/>
            <person name="Jeske O."/>
            <person name="Meyerdierks A."/>
            <person name="Storesund J.E."/>
            <person name="Kallscheuer N."/>
            <person name="Luecker S."/>
            <person name="Lage O.M."/>
            <person name="Pohl T."/>
            <person name="Merkel B.J."/>
            <person name="Hornburger P."/>
            <person name="Mueller R.-W."/>
            <person name="Bruemmer F."/>
            <person name="Labrenz M."/>
            <person name="Spormann A.M."/>
            <person name="Op den Camp H."/>
            <person name="Overmann J."/>
            <person name="Amann R."/>
            <person name="Jetten M.S.M."/>
            <person name="Mascher T."/>
            <person name="Medema M.H."/>
            <person name="Devos D.P."/>
            <person name="Kaster A.-K."/>
            <person name="Ovreas L."/>
            <person name="Rohde M."/>
            <person name="Galperin M.Y."/>
            <person name="Jogler C."/>
        </authorList>
    </citation>
    <scope>NUCLEOTIDE SEQUENCE [LARGE SCALE GENOMIC DNA]</scope>
    <source>
        <strain evidence="1 2">EC9</strain>
    </source>
</reference>
<name>A0A517M565_9BACT</name>
<organism evidence="1 2">
    <name type="scientific">Rosistilla ulvae</name>
    <dbReference type="NCBI Taxonomy" id="1930277"/>
    <lineage>
        <taxon>Bacteria</taxon>
        <taxon>Pseudomonadati</taxon>
        <taxon>Planctomycetota</taxon>
        <taxon>Planctomycetia</taxon>
        <taxon>Pirellulales</taxon>
        <taxon>Pirellulaceae</taxon>
        <taxon>Rosistilla</taxon>
    </lineage>
</organism>
<dbReference type="AlphaFoldDB" id="A0A517M565"/>
<sequence>MYQVGQPVVYRISKQSTKPGTRAIQVRPSPRGDHYSYCVDKFWRVEKILPGGAVCVRTRRGKRHVLDGDDCNLRPARWWERVLLRRPFPTTGNQDKSLAELSY</sequence>
<protein>
    <submittedName>
        <fullName evidence="1">Uncharacterized protein</fullName>
    </submittedName>
</protein>
<dbReference type="EMBL" id="CP036261">
    <property type="protein sequence ID" value="QDS90015.1"/>
    <property type="molecule type" value="Genomic_DNA"/>
</dbReference>
<dbReference type="KEGG" id="ruv:EC9_42180"/>
<evidence type="ECO:0000313" key="1">
    <source>
        <dbReference type="EMBL" id="QDS90015.1"/>
    </source>
</evidence>
<dbReference type="OrthoDB" id="274836at2"/>
<proteinExistence type="predicted"/>
<gene>
    <name evidence="1" type="ORF">EC9_42180</name>
</gene>
<keyword evidence="2" id="KW-1185">Reference proteome</keyword>
<accession>A0A517M565</accession>
<dbReference type="Proteomes" id="UP000319557">
    <property type="component" value="Chromosome"/>
</dbReference>